<dbReference type="InterPro" id="IPR036400">
    <property type="entry name" value="Cyt_B5-like_heme/steroid_sf"/>
</dbReference>
<evidence type="ECO:0000313" key="4">
    <source>
        <dbReference type="EMBL" id="KAK3083540.1"/>
    </source>
</evidence>
<evidence type="ECO:0000313" key="5">
    <source>
        <dbReference type="Proteomes" id="UP001186944"/>
    </source>
</evidence>
<reference evidence="4" key="1">
    <citation type="submission" date="2019-08" db="EMBL/GenBank/DDBJ databases">
        <title>The improved chromosome-level genome for the pearl oyster Pinctada fucata martensii using PacBio sequencing and Hi-C.</title>
        <authorList>
            <person name="Zheng Z."/>
        </authorList>
    </citation>
    <scope>NUCLEOTIDE SEQUENCE</scope>
    <source>
        <strain evidence="4">ZZ-2019</strain>
        <tissue evidence="4">Adductor muscle</tissue>
    </source>
</reference>
<dbReference type="InterPro" id="IPR050577">
    <property type="entry name" value="MAPR/NEUFC/NENF-like"/>
</dbReference>
<evidence type="ECO:0000259" key="3">
    <source>
        <dbReference type="SMART" id="SM01117"/>
    </source>
</evidence>
<dbReference type="AlphaFoldDB" id="A0AA88XE60"/>
<dbReference type="GO" id="GO:0012505">
    <property type="term" value="C:endomembrane system"/>
    <property type="evidence" value="ECO:0007669"/>
    <property type="project" value="TreeGrafter"/>
</dbReference>
<proteinExistence type="inferred from homology"/>
<feature type="chain" id="PRO_5041639595" description="Cytochrome b5 heme-binding domain-containing protein" evidence="2">
    <location>
        <begin position="20"/>
        <end position="291"/>
    </location>
</feature>
<dbReference type="Gene3D" id="3.10.120.10">
    <property type="entry name" value="Cytochrome b5-like heme/steroid binding domain"/>
    <property type="match status" value="1"/>
</dbReference>
<dbReference type="EMBL" id="VSWD01000014">
    <property type="protein sequence ID" value="KAK3083540.1"/>
    <property type="molecule type" value="Genomic_DNA"/>
</dbReference>
<dbReference type="GO" id="GO:0016020">
    <property type="term" value="C:membrane"/>
    <property type="evidence" value="ECO:0007669"/>
    <property type="project" value="TreeGrafter"/>
</dbReference>
<name>A0AA88XE60_PINIB</name>
<keyword evidence="2" id="KW-0732">Signal</keyword>
<sequence>MGLSWKSLVLLSLLVGVVAILCTYAPGGKFSGVFHYLIDYLPRTLRSKLTDSSSTQSGNQNNVRLFTKAELQGYRGDDGGPIYMAILGQVFDVTNGRKHYGPGGSYHFFTGVDGTRGFITGDFTEAGLTENIDDFDLQQIKGIAEWVEFYQKQYKFIGKLIGHFYNPDGGSTDALEAFKVKLEQASKQQQLEQEDFKKYPPCNSENKPGVYRKLWCSKQSGGIKRDWAGVPREYFQPGQREPRCACVKNYGTPTEESFIPGPHDNVGDLNNPMFKVYTGCDANSDSCVFKE</sequence>
<protein>
    <recommendedName>
        <fullName evidence="3">Cytochrome b5 heme-binding domain-containing protein</fullName>
    </recommendedName>
</protein>
<comment type="similarity">
    <text evidence="1">Belongs to the cytochrome b5 family. MAPR subfamily.</text>
</comment>
<accession>A0AA88XE60</accession>
<keyword evidence="5" id="KW-1185">Reference proteome</keyword>
<comment type="caution">
    <text evidence="4">The sequence shown here is derived from an EMBL/GenBank/DDBJ whole genome shotgun (WGS) entry which is preliminary data.</text>
</comment>
<evidence type="ECO:0000256" key="1">
    <source>
        <dbReference type="ARBA" id="ARBA00038357"/>
    </source>
</evidence>
<dbReference type="Pfam" id="PF00173">
    <property type="entry name" value="Cyt-b5"/>
    <property type="match status" value="1"/>
</dbReference>
<dbReference type="PANTHER" id="PTHR10281">
    <property type="entry name" value="MEMBRANE-ASSOCIATED PROGESTERONE RECEPTOR COMPONENT-RELATED"/>
    <property type="match status" value="1"/>
</dbReference>
<dbReference type="SUPFAM" id="SSF55856">
    <property type="entry name" value="Cytochrome b5-like heme/steroid binding domain"/>
    <property type="match status" value="1"/>
</dbReference>
<gene>
    <name evidence="4" type="ORF">FSP39_025050</name>
</gene>
<organism evidence="4 5">
    <name type="scientific">Pinctada imbricata</name>
    <name type="common">Atlantic pearl-oyster</name>
    <name type="synonym">Pinctada martensii</name>
    <dbReference type="NCBI Taxonomy" id="66713"/>
    <lineage>
        <taxon>Eukaryota</taxon>
        <taxon>Metazoa</taxon>
        <taxon>Spiralia</taxon>
        <taxon>Lophotrochozoa</taxon>
        <taxon>Mollusca</taxon>
        <taxon>Bivalvia</taxon>
        <taxon>Autobranchia</taxon>
        <taxon>Pteriomorphia</taxon>
        <taxon>Pterioida</taxon>
        <taxon>Pterioidea</taxon>
        <taxon>Pteriidae</taxon>
        <taxon>Pinctada</taxon>
    </lineage>
</organism>
<dbReference type="SMART" id="SM01117">
    <property type="entry name" value="Cyt-b5"/>
    <property type="match status" value="1"/>
</dbReference>
<dbReference type="PANTHER" id="PTHR10281:SF4">
    <property type="entry name" value="NEUFERRICIN"/>
    <property type="match status" value="1"/>
</dbReference>
<dbReference type="Proteomes" id="UP001186944">
    <property type="component" value="Unassembled WGS sequence"/>
</dbReference>
<feature type="signal peptide" evidence="2">
    <location>
        <begin position="1"/>
        <end position="19"/>
    </location>
</feature>
<dbReference type="InterPro" id="IPR001199">
    <property type="entry name" value="Cyt_B5-like_heme/steroid-bd"/>
</dbReference>
<feature type="domain" description="Cytochrome b5 heme-binding" evidence="3">
    <location>
        <begin position="66"/>
        <end position="161"/>
    </location>
</feature>
<evidence type="ECO:0000256" key="2">
    <source>
        <dbReference type="SAM" id="SignalP"/>
    </source>
</evidence>